<evidence type="ECO:0000256" key="1">
    <source>
        <dbReference type="SAM" id="Phobius"/>
    </source>
</evidence>
<proteinExistence type="predicted"/>
<keyword evidence="1" id="KW-1133">Transmembrane helix</keyword>
<evidence type="ECO:0000313" key="3">
    <source>
        <dbReference type="Proteomes" id="UP001232148"/>
    </source>
</evidence>
<name>A0AAD9LY30_9PEZI</name>
<keyword evidence="1" id="KW-0472">Membrane</keyword>
<keyword evidence="3" id="KW-1185">Reference proteome</keyword>
<gene>
    <name evidence="2" type="ORF">LX32DRAFT_642815</name>
</gene>
<reference evidence="2" key="1">
    <citation type="submission" date="2021-06" db="EMBL/GenBank/DDBJ databases">
        <title>Comparative genomics, transcriptomics and evolutionary studies reveal genomic signatures of adaptation to plant cell wall in hemibiotrophic fungi.</title>
        <authorList>
            <consortium name="DOE Joint Genome Institute"/>
            <person name="Baroncelli R."/>
            <person name="Diaz J.F."/>
            <person name="Benocci T."/>
            <person name="Peng M."/>
            <person name="Battaglia E."/>
            <person name="Haridas S."/>
            <person name="Andreopoulos W."/>
            <person name="Labutti K."/>
            <person name="Pangilinan J."/>
            <person name="Floch G.L."/>
            <person name="Makela M.R."/>
            <person name="Henrissat B."/>
            <person name="Grigoriev I.V."/>
            <person name="Crouch J.A."/>
            <person name="De Vries R.P."/>
            <person name="Sukno S.A."/>
            <person name="Thon M.R."/>
        </authorList>
    </citation>
    <scope>NUCLEOTIDE SEQUENCE</scope>
    <source>
        <strain evidence="2">MAFF235873</strain>
    </source>
</reference>
<sequence>MDRYCGRTNSLRGVASGVLQYSHRFALTRLIGITALCMSAIICVDTGIYGGEPIG</sequence>
<dbReference type="AlphaFoldDB" id="A0AAD9LY30"/>
<accession>A0AAD9LY30</accession>
<evidence type="ECO:0000313" key="2">
    <source>
        <dbReference type="EMBL" id="KAK2025304.1"/>
    </source>
</evidence>
<dbReference type="EMBL" id="MU842940">
    <property type="protein sequence ID" value="KAK2025304.1"/>
    <property type="molecule type" value="Genomic_DNA"/>
</dbReference>
<keyword evidence="1" id="KW-0812">Transmembrane</keyword>
<comment type="caution">
    <text evidence="2">The sequence shown here is derived from an EMBL/GenBank/DDBJ whole genome shotgun (WGS) entry which is preliminary data.</text>
</comment>
<dbReference type="Proteomes" id="UP001232148">
    <property type="component" value="Unassembled WGS sequence"/>
</dbReference>
<feature type="transmembrane region" description="Helical" evidence="1">
    <location>
        <begin position="30"/>
        <end position="50"/>
    </location>
</feature>
<organism evidence="2 3">
    <name type="scientific">Colletotrichum zoysiae</name>
    <dbReference type="NCBI Taxonomy" id="1216348"/>
    <lineage>
        <taxon>Eukaryota</taxon>
        <taxon>Fungi</taxon>
        <taxon>Dikarya</taxon>
        <taxon>Ascomycota</taxon>
        <taxon>Pezizomycotina</taxon>
        <taxon>Sordariomycetes</taxon>
        <taxon>Hypocreomycetidae</taxon>
        <taxon>Glomerellales</taxon>
        <taxon>Glomerellaceae</taxon>
        <taxon>Colletotrichum</taxon>
        <taxon>Colletotrichum graminicola species complex</taxon>
    </lineage>
</organism>
<protein>
    <submittedName>
        <fullName evidence="2">Uncharacterized protein</fullName>
    </submittedName>
</protein>